<dbReference type="InterPro" id="IPR012951">
    <property type="entry name" value="BBE"/>
</dbReference>
<dbReference type="Proteomes" id="UP001212997">
    <property type="component" value="Unassembled WGS sequence"/>
</dbReference>
<reference evidence="7" key="1">
    <citation type="submission" date="2022-07" db="EMBL/GenBank/DDBJ databases">
        <title>Genome Sequence of Physisporinus lineatus.</title>
        <authorList>
            <person name="Buettner E."/>
        </authorList>
    </citation>
    <scope>NUCLEOTIDE SEQUENCE</scope>
    <source>
        <strain evidence="7">VT162</strain>
    </source>
</reference>
<gene>
    <name evidence="7" type="ORF">NLI96_g11126</name>
</gene>
<dbReference type="PANTHER" id="PTHR42973:SF39">
    <property type="entry name" value="FAD-BINDING PCMH-TYPE DOMAIN-CONTAINING PROTEIN"/>
    <property type="match status" value="1"/>
</dbReference>
<keyword evidence="3" id="KW-0285">Flavoprotein</keyword>
<evidence type="ECO:0000259" key="6">
    <source>
        <dbReference type="PROSITE" id="PS51387"/>
    </source>
</evidence>
<dbReference type="InterPro" id="IPR016169">
    <property type="entry name" value="FAD-bd_PCMH_sub2"/>
</dbReference>
<keyword evidence="5" id="KW-0560">Oxidoreductase</keyword>
<evidence type="ECO:0000256" key="3">
    <source>
        <dbReference type="ARBA" id="ARBA00022630"/>
    </source>
</evidence>
<dbReference type="Gene3D" id="3.30.465.10">
    <property type="match status" value="1"/>
</dbReference>
<accession>A0AAD5USB4</accession>
<dbReference type="InterPro" id="IPR016167">
    <property type="entry name" value="FAD-bd_PCMH_sub1"/>
</dbReference>
<evidence type="ECO:0000256" key="2">
    <source>
        <dbReference type="ARBA" id="ARBA00005466"/>
    </source>
</evidence>
<comment type="similarity">
    <text evidence="2">Belongs to the oxygen-dependent FAD-linked oxidoreductase family.</text>
</comment>
<organism evidence="7 8">
    <name type="scientific">Meripilus lineatus</name>
    <dbReference type="NCBI Taxonomy" id="2056292"/>
    <lineage>
        <taxon>Eukaryota</taxon>
        <taxon>Fungi</taxon>
        <taxon>Dikarya</taxon>
        <taxon>Basidiomycota</taxon>
        <taxon>Agaricomycotina</taxon>
        <taxon>Agaricomycetes</taxon>
        <taxon>Polyporales</taxon>
        <taxon>Meripilaceae</taxon>
        <taxon>Meripilus</taxon>
    </lineage>
</organism>
<evidence type="ECO:0000256" key="4">
    <source>
        <dbReference type="ARBA" id="ARBA00022827"/>
    </source>
</evidence>
<feature type="domain" description="FAD-binding PCMH-type" evidence="6">
    <location>
        <begin position="31"/>
        <end position="204"/>
    </location>
</feature>
<dbReference type="EMBL" id="JANAWD010000702">
    <property type="protein sequence ID" value="KAJ3476478.1"/>
    <property type="molecule type" value="Genomic_DNA"/>
</dbReference>
<dbReference type="Pfam" id="PF08031">
    <property type="entry name" value="BBE"/>
    <property type="match status" value="1"/>
</dbReference>
<proteinExistence type="inferred from homology"/>
<comment type="cofactor">
    <cofactor evidence="1">
        <name>FAD</name>
        <dbReference type="ChEBI" id="CHEBI:57692"/>
    </cofactor>
</comment>
<dbReference type="GO" id="GO:0071949">
    <property type="term" value="F:FAD binding"/>
    <property type="evidence" value="ECO:0007669"/>
    <property type="project" value="InterPro"/>
</dbReference>
<evidence type="ECO:0000313" key="8">
    <source>
        <dbReference type="Proteomes" id="UP001212997"/>
    </source>
</evidence>
<sequence length="463" mass="50125">MSDINTYGIQGSIVTPTSADYEKAIARNSATSVLRAGYIVYPTSTNDISLAVKFALAQTPRLEIAIKGGGCHSSTNSSTEGGLVIDLSHYKAVKVSDDKATVAIQGGAIWGDVYTEVEKYNLVVVGGNVWFVGVGGFITGGGHSHLSGALGLAIDNLVSATVVLADGRVVKCDREVEPELFWAIRGGGSQFGVVAEFVVKAHPARGSALVGALAYPGTELPNVLKVLKEHLQAQPVGSKLTLGFARAPPHFYPGIMLLPYVEGSKEESEAAISGFRNEVKPVFEQIFHAPNFNIVSHGSDEFLSNSPPRSLIGGVGFKEMWEDVIGHVFGEWIAFTENEDRKGCFVLWEFGVRDKVASVPSTDAAFALREPHYYAVITGRHTQPESDQPTRDWITKIVSYVSEENKKRTGKLYQTPVNFALGPDYASVEDIFGDNVERLRKAKAKYDPTKVWSRGWVIEPASS</sequence>
<comment type="caution">
    <text evidence="7">The sequence shown here is derived from an EMBL/GenBank/DDBJ whole genome shotgun (WGS) entry which is preliminary data.</text>
</comment>
<dbReference type="PANTHER" id="PTHR42973">
    <property type="entry name" value="BINDING OXIDOREDUCTASE, PUTATIVE (AFU_ORTHOLOGUE AFUA_1G17690)-RELATED"/>
    <property type="match status" value="1"/>
</dbReference>
<protein>
    <recommendedName>
        <fullName evidence="6">FAD-binding PCMH-type domain-containing protein</fullName>
    </recommendedName>
</protein>
<dbReference type="InterPro" id="IPR016166">
    <property type="entry name" value="FAD-bd_PCMH"/>
</dbReference>
<dbReference type="Pfam" id="PF01565">
    <property type="entry name" value="FAD_binding_4"/>
    <property type="match status" value="1"/>
</dbReference>
<keyword evidence="4" id="KW-0274">FAD</keyword>
<evidence type="ECO:0000313" key="7">
    <source>
        <dbReference type="EMBL" id="KAJ3476478.1"/>
    </source>
</evidence>
<dbReference type="InterPro" id="IPR036318">
    <property type="entry name" value="FAD-bd_PCMH-like_sf"/>
</dbReference>
<dbReference type="PROSITE" id="PS51387">
    <property type="entry name" value="FAD_PCMH"/>
    <property type="match status" value="1"/>
</dbReference>
<evidence type="ECO:0000256" key="1">
    <source>
        <dbReference type="ARBA" id="ARBA00001974"/>
    </source>
</evidence>
<dbReference type="Gene3D" id="3.30.43.10">
    <property type="entry name" value="Uridine Diphospho-n-acetylenolpyruvylglucosamine Reductase, domain 2"/>
    <property type="match status" value="1"/>
</dbReference>
<dbReference type="SUPFAM" id="SSF56176">
    <property type="entry name" value="FAD-binding/transporter-associated domain-like"/>
    <property type="match status" value="1"/>
</dbReference>
<dbReference type="InterPro" id="IPR006094">
    <property type="entry name" value="Oxid_FAD_bind_N"/>
</dbReference>
<dbReference type="Gene3D" id="3.40.462.20">
    <property type="match status" value="1"/>
</dbReference>
<dbReference type="GO" id="GO:0016491">
    <property type="term" value="F:oxidoreductase activity"/>
    <property type="evidence" value="ECO:0007669"/>
    <property type="project" value="UniProtKB-KW"/>
</dbReference>
<keyword evidence="8" id="KW-1185">Reference proteome</keyword>
<name>A0AAD5USB4_9APHY</name>
<dbReference type="InterPro" id="IPR050416">
    <property type="entry name" value="FAD-linked_Oxidoreductase"/>
</dbReference>
<dbReference type="AlphaFoldDB" id="A0AAD5USB4"/>
<evidence type="ECO:0000256" key="5">
    <source>
        <dbReference type="ARBA" id="ARBA00023002"/>
    </source>
</evidence>